<dbReference type="OrthoDB" id="9831104at2"/>
<protein>
    <submittedName>
        <fullName evidence="2">Uncharacterized protein</fullName>
    </submittedName>
</protein>
<dbReference type="Proteomes" id="UP000515733">
    <property type="component" value="Chromosome"/>
</dbReference>
<dbReference type="AlphaFoldDB" id="A0A6S6XZD1"/>
<keyword evidence="1" id="KW-0472">Membrane</keyword>
<feature type="transmembrane region" description="Helical" evidence="1">
    <location>
        <begin position="34"/>
        <end position="57"/>
    </location>
</feature>
<name>A0A6S6XZD1_9PROT</name>
<feature type="transmembrane region" description="Helical" evidence="1">
    <location>
        <begin position="78"/>
        <end position="101"/>
    </location>
</feature>
<sequence length="144" mass="16714">MNWEKLRRQLRREAREYLADLRNFRDALRYVEGWLTLGLLLAVIIMMVIWFITALGFDRLNSLVGSLSVWRPRICRPLTDFNALALILDSLVMVLLAIISIGEMMRLLDRKRWGEAPNYRAVAAPAFFMLIAAIVGIIYMRIIC</sequence>
<proteinExistence type="predicted"/>
<accession>A0A6S6XZD1</accession>
<reference evidence="2 3" key="1">
    <citation type="submission" date="2020-03" db="EMBL/GenBank/DDBJ databases">
        <authorList>
            <consortium name="Genoscope - CEA"/>
            <person name="William W."/>
        </authorList>
    </citation>
    <scope>NUCLEOTIDE SEQUENCE [LARGE SCALE GENOMIC DNA]</scope>
    <source>
        <strain evidence="3">DSM 16959</strain>
    </source>
</reference>
<keyword evidence="3" id="KW-1185">Reference proteome</keyword>
<dbReference type="EMBL" id="LR778301">
    <property type="protein sequence ID" value="CAB1370323.1"/>
    <property type="molecule type" value="Genomic_DNA"/>
</dbReference>
<evidence type="ECO:0000256" key="1">
    <source>
        <dbReference type="SAM" id="Phobius"/>
    </source>
</evidence>
<keyword evidence="1" id="KW-0812">Transmembrane</keyword>
<dbReference type="RefSeq" id="WP_145772205.1">
    <property type="nucleotide sequence ID" value="NZ_LR778301.1"/>
</dbReference>
<gene>
    <name evidence="2" type="ORF">DENOEST_3169</name>
</gene>
<evidence type="ECO:0000313" key="2">
    <source>
        <dbReference type="EMBL" id="CAB1370323.1"/>
    </source>
</evidence>
<dbReference type="KEGG" id="doe:DENOEST_3169"/>
<evidence type="ECO:0000313" key="3">
    <source>
        <dbReference type="Proteomes" id="UP000515733"/>
    </source>
</evidence>
<keyword evidence="1" id="KW-1133">Transmembrane helix</keyword>
<feature type="transmembrane region" description="Helical" evidence="1">
    <location>
        <begin position="121"/>
        <end position="140"/>
    </location>
</feature>
<organism evidence="2 3">
    <name type="scientific">Denitratisoma oestradiolicum</name>
    <dbReference type="NCBI Taxonomy" id="311182"/>
    <lineage>
        <taxon>Bacteria</taxon>
        <taxon>Pseudomonadati</taxon>
        <taxon>Pseudomonadota</taxon>
        <taxon>Betaproteobacteria</taxon>
        <taxon>Nitrosomonadales</taxon>
        <taxon>Sterolibacteriaceae</taxon>
        <taxon>Denitratisoma</taxon>
    </lineage>
</organism>